<dbReference type="InterPro" id="IPR036866">
    <property type="entry name" value="RibonucZ/Hydroxyglut_hydro"/>
</dbReference>
<dbReference type="PANTHER" id="PTHR46233">
    <property type="entry name" value="HYDROXYACYLGLUTATHIONE HYDROLASE GLOC"/>
    <property type="match status" value="1"/>
</dbReference>
<dbReference type="OrthoDB" id="9802248at2"/>
<dbReference type="GO" id="GO:0046872">
    <property type="term" value="F:metal ion binding"/>
    <property type="evidence" value="ECO:0007669"/>
    <property type="project" value="UniProtKB-KW"/>
</dbReference>
<evidence type="ECO:0000256" key="4">
    <source>
        <dbReference type="ARBA" id="ARBA00022833"/>
    </source>
</evidence>
<organism evidence="6 7">
    <name type="scientific">Prosthecobacter debontii</name>
    <dbReference type="NCBI Taxonomy" id="48467"/>
    <lineage>
        <taxon>Bacteria</taxon>
        <taxon>Pseudomonadati</taxon>
        <taxon>Verrucomicrobiota</taxon>
        <taxon>Verrucomicrobiia</taxon>
        <taxon>Verrucomicrobiales</taxon>
        <taxon>Verrucomicrobiaceae</taxon>
        <taxon>Prosthecobacter</taxon>
    </lineage>
</organism>
<reference evidence="7" key="1">
    <citation type="submission" date="2017-02" db="EMBL/GenBank/DDBJ databases">
        <authorList>
            <person name="Varghese N."/>
            <person name="Submissions S."/>
        </authorList>
    </citation>
    <scope>NUCLEOTIDE SEQUENCE [LARGE SCALE GENOMIC DNA]</scope>
    <source>
        <strain evidence="7">ATCC 700200</strain>
    </source>
</reference>
<dbReference type="PANTHER" id="PTHR46233:SF3">
    <property type="entry name" value="HYDROXYACYLGLUTATHIONE HYDROLASE GLOC"/>
    <property type="match status" value="1"/>
</dbReference>
<keyword evidence="2" id="KW-0479">Metal-binding</keyword>
<proteinExistence type="predicted"/>
<dbReference type="SMART" id="SM00849">
    <property type="entry name" value="Lactamase_B"/>
    <property type="match status" value="1"/>
</dbReference>
<accession>A0A1T4YEY9</accession>
<dbReference type="Gene3D" id="3.60.15.10">
    <property type="entry name" value="Ribonuclease Z/Hydroxyacylglutathione hydrolase-like"/>
    <property type="match status" value="1"/>
</dbReference>
<evidence type="ECO:0000313" key="7">
    <source>
        <dbReference type="Proteomes" id="UP000190774"/>
    </source>
</evidence>
<dbReference type="InterPro" id="IPR001279">
    <property type="entry name" value="Metallo-B-lactamas"/>
</dbReference>
<dbReference type="Pfam" id="PF00753">
    <property type="entry name" value="Lactamase_B"/>
    <property type="match status" value="1"/>
</dbReference>
<keyword evidence="4" id="KW-0862">Zinc</keyword>
<gene>
    <name evidence="6" type="ORF">SAMN02745166_03106</name>
</gene>
<dbReference type="RefSeq" id="WP_078814301.1">
    <property type="nucleotide sequence ID" value="NZ_FUYE01000010.1"/>
</dbReference>
<keyword evidence="3" id="KW-0378">Hydrolase</keyword>
<feature type="domain" description="Metallo-beta-lactamase" evidence="5">
    <location>
        <begin position="94"/>
        <end position="249"/>
    </location>
</feature>
<dbReference type="SUPFAM" id="SSF56281">
    <property type="entry name" value="Metallo-hydrolase/oxidoreductase"/>
    <property type="match status" value="1"/>
</dbReference>
<dbReference type="STRING" id="48467.SAMN02745166_03106"/>
<dbReference type="EMBL" id="FUYE01000010">
    <property type="protein sequence ID" value="SKB00260.1"/>
    <property type="molecule type" value="Genomic_DNA"/>
</dbReference>
<name>A0A1T4YEY9_9BACT</name>
<dbReference type="Proteomes" id="UP000190774">
    <property type="component" value="Unassembled WGS sequence"/>
</dbReference>
<protein>
    <submittedName>
        <fullName evidence="6">Glyoxylase, beta-lactamase superfamily II</fullName>
    </submittedName>
</protein>
<evidence type="ECO:0000256" key="2">
    <source>
        <dbReference type="ARBA" id="ARBA00022723"/>
    </source>
</evidence>
<evidence type="ECO:0000313" key="6">
    <source>
        <dbReference type="EMBL" id="SKB00260.1"/>
    </source>
</evidence>
<comment type="cofactor">
    <cofactor evidence="1">
        <name>Zn(2+)</name>
        <dbReference type="ChEBI" id="CHEBI:29105"/>
    </cofactor>
</comment>
<evidence type="ECO:0000256" key="3">
    <source>
        <dbReference type="ARBA" id="ARBA00022801"/>
    </source>
</evidence>
<dbReference type="AlphaFoldDB" id="A0A1T4YEY9"/>
<dbReference type="GO" id="GO:0016787">
    <property type="term" value="F:hydrolase activity"/>
    <property type="evidence" value="ECO:0007669"/>
    <property type="project" value="UniProtKB-KW"/>
</dbReference>
<dbReference type="InterPro" id="IPR051453">
    <property type="entry name" value="MBL_Glyoxalase_II"/>
</dbReference>
<evidence type="ECO:0000259" key="5">
    <source>
        <dbReference type="SMART" id="SM00849"/>
    </source>
</evidence>
<evidence type="ECO:0000256" key="1">
    <source>
        <dbReference type="ARBA" id="ARBA00001947"/>
    </source>
</evidence>
<keyword evidence="7" id="KW-1185">Reference proteome</keyword>
<sequence>MSIPLEDLFNDVIDKAQRGLGLTNDVLADRVGVTAAAVEATKEGATDASVLMKLAAALGLHGPSLAEMSDHAWEPEPVALEGLVQFNTTFHDMTVNAYLVWDPATKEAAAFDTGATAQPMVEKIQELGLTLKYLFLTHTHPDHVADIPTLQAPEVLVSELEPHAGAKSFVPGTEWSVGSLKIGSRVTTGHSKGGTTYVITGLQKPVAIVGDALFASSMGGGAVSFTEALATNRAQIFTLPDETIVCPGHGPMTTIGEEKRHNPFYPEFK</sequence>